<organism evidence="3 4">
    <name type="scientific">Janibacter indicus</name>
    <dbReference type="NCBI Taxonomy" id="857417"/>
    <lineage>
        <taxon>Bacteria</taxon>
        <taxon>Bacillati</taxon>
        <taxon>Actinomycetota</taxon>
        <taxon>Actinomycetes</taxon>
        <taxon>Micrococcales</taxon>
        <taxon>Intrasporangiaceae</taxon>
        <taxon>Janibacter</taxon>
    </lineage>
</organism>
<name>A0A1L3MCS2_9MICO</name>
<feature type="signal peptide" evidence="2">
    <location>
        <begin position="1"/>
        <end position="22"/>
    </location>
</feature>
<dbReference type="Proteomes" id="UP000182938">
    <property type="component" value="Chromosome"/>
</dbReference>
<dbReference type="EMBL" id="CP013290">
    <property type="protein sequence ID" value="APH00135.1"/>
    <property type="molecule type" value="Genomic_DNA"/>
</dbReference>
<evidence type="ECO:0008006" key="5">
    <source>
        <dbReference type="Google" id="ProtNLM"/>
    </source>
</evidence>
<protein>
    <recommendedName>
        <fullName evidence="5">Beta-lactamase enzyme family protein</fullName>
    </recommendedName>
</protein>
<keyword evidence="4" id="KW-1185">Reference proteome</keyword>
<evidence type="ECO:0000313" key="3">
    <source>
        <dbReference type="EMBL" id="APH00135.1"/>
    </source>
</evidence>
<accession>A0A1L3MCS2</accession>
<gene>
    <name evidence="3" type="ORF">ASJ30_00130</name>
</gene>
<keyword evidence="2" id="KW-0732">Signal</keyword>
<evidence type="ECO:0000256" key="1">
    <source>
        <dbReference type="SAM" id="MobiDB-lite"/>
    </source>
</evidence>
<proteinExistence type="predicted"/>
<sequence>MTTRRLAAAALGAALLTLPACSDDPAPATGTTTSTTATSSRPSATPRPAAAGVDRDLARSVAKVARAHPEADIALAHAPVGARGPVEVHGAPTTLVAWSTIKVPLALAVIRSADGGDWSGDVERALTASDNAAADSLWQRLGAGEAAAGAVETQLRRGHDTRTEVPAEVTVPGYSAFGQSRWRLTDQTRFTAALPCLAGSSSVTEAMGRVVDGQRWGLGTIPGARFKGGWGSTPEGYVVRQLGIVPGAKGDLAVTLQVRTGTHEGGTAIADELARSVRLHRGTLEAGRC</sequence>
<dbReference type="SUPFAM" id="SSF56601">
    <property type="entry name" value="beta-lactamase/transpeptidase-like"/>
    <property type="match status" value="1"/>
</dbReference>
<reference evidence="3 4" key="1">
    <citation type="submission" date="2015-11" db="EMBL/GenBank/DDBJ databases">
        <authorList>
            <person name="Zhang Y."/>
            <person name="Guo Z."/>
        </authorList>
    </citation>
    <scope>NUCLEOTIDE SEQUENCE [LARGE SCALE GENOMIC DNA]</scope>
    <source>
        <strain evidence="3 4">YFY001</strain>
    </source>
</reference>
<dbReference type="RefSeq" id="WP_072623314.1">
    <property type="nucleotide sequence ID" value="NZ_CP013290.1"/>
</dbReference>
<feature type="compositionally biased region" description="Low complexity" evidence="1">
    <location>
        <begin position="22"/>
        <end position="52"/>
    </location>
</feature>
<evidence type="ECO:0000313" key="4">
    <source>
        <dbReference type="Proteomes" id="UP000182938"/>
    </source>
</evidence>
<dbReference type="KEGG" id="jte:ASJ30_00130"/>
<evidence type="ECO:0000256" key="2">
    <source>
        <dbReference type="SAM" id="SignalP"/>
    </source>
</evidence>
<feature type="chain" id="PRO_5012679217" description="Beta-lactamase enzyme family protein" evidence="2">
    <location>
        <begin position="23"/>
        <end position="289"/>
    </location>
</feature>
<dbReference type="InterPro" id="IPR012338">
    <property type="entry name" value="Beta-lactam/transpept-like"/>
</dbReference>
<dbReference type="AlphaFoldDB" id="A0A1L3MCS2"/>
<feature type="region of interest" description="Disordered" evidence="1">
    <location>
        <begin position="22"/>
        <end position="55"/>
    </location>
</feature>
<dbReference type="Gene3D" id="3.40.710.10">
    <property type="entry name" value="DD-peptidase/beta-lactamase superfamily"/>
    <property type="match status" value="1"/>
</dbReference>